<evidence type="ECO:0000313" key="2">
    <source>
        <dbReference type="Proteomes" id="UP000033035"/>
    </source>
</evidence>
<dbReference type="HOGENOM" id="CLU_2047426_0_0_10"/>
<dbReference type="PATRIC" id="fig|1203610.3.peg.3038"/>
<proteinExistence type="predicted"/>
<accession>A0A0F5JCJ7</accession>
<dbReference type="AlphaFoldDB" id="A0A0F5JCJ7"/>
<dbReference type="Proteomes" id="UP000033035">
    <property type="component" value="Unassembled WGS sequence"/>
</dbReference>
<dbReference type="STRING" id="1203610.HMPREF1536_02969"/>
<name>A0A0F5JCJ7_9BACT</name>
<sequence length="120" mass="13672">MDYKFTIINQTGSPITVNAFDEDKADWTNQKDPETVILHAEISTSHTFYLSGKAFASDPWFKMEVKNSAGETIATLYTKFDGNTLHEIVINSDYDCVDSNHVIVRDYSNKDDYSYSIARK</sequence>
<evidence type="ECO:0000313" key="1">
    <source>
        <dbReference type="EMBL" id="KKB55499.1"/>
    </source>
</evidence>
<reference evidence="1 2" key="1">
    <citation type="submission" date="2013-04" db="EMBL/GenBank/DDBJ databases">
        <title>The Genome Sequence of Parabacteroides gordonii DSM 23371.</title>
        <authorList>
            <consortium name="The Broad Institute Genomics Platform"/>
            <person name="Earl A."/>
            <person name="Ward D."/>
            <person name="Feldgarden M."/>
            <person name="Gevers D."/>
            <person name="Martens E."/>
            <person name="Sakamoto M."/>
            <person name="Benno Y."/>
            <person name="Suzuki N."/>
            <person name="Matsunaga N."/>
            <person name="Koshihara K."/>
            <person name="Seki M."/>
            <person name="Komiya H."/>
            <person name="Walker B."/>
            <person name="Young S."/>
            <person name="Zeng Q."/>
            <person name="Gargeya S."/>
            <person name="Fitzgerald M."/>
            <person name="Haas B."/>
            <person name="Abouelleil A."/>
            <person name="Allen A.W."/>
            <person name="Alvarado L."/>
            <person name="Arachchi H.M."/>
            <person name="Berlin A.M."/>
            <person name="Chapman S.B."/>
            <person name="Gainer-Dewar J."/>
            <person name="Goldberg J."/>
            <person name="Griggs A."/>
            <person name="Gujja S."/>
            <person name="Hansen M."/>
            <person name="Howarth C."/>
            <person name="Imamovic A."/>
            <person name="Ireland A."/>
            <person name="Larimer J."/>
            <person name="McCowan C."/>
            <person name="Murphy C."/>
            <person name="Pearson M."/>
            <person name="Poon T.W."/>
            <person name="Priest M."/>
            <person name="Roberts A."/>
            <person name="Saif S."/>
            <person name="Shea T."/>
            <person name="Sisk P."/>
            <person name="Sykes S."/>
            <person name="Wortman J."/>
            <person name="Nusbaum C."/>
            <person name="Birren B."/>
        </authorList>
    </citation>
    <scope>NUCLEOTIDE SEQUENCE [LARGE SCALE GENOMIC DNA]</scope>
    <source>
        <strain evidence="1 2">MS-1</strain>
    </source>
</reference>
<dbReference type="EMBL" id="AQHW01000015">
    <property type="protein sequence ID" value="KKB55499.1"/>
    <property type="molecule type" value="Genomic_DNA"/>
</dbReference>
<keyword evidence="2" id="KW-1185">Reference proteome</keyword>
<organism evidence="1 2">
    <name type="scientific">Parabacteroides gordonii MS-1 = DSM 23371</name>
    <dbReference type="NCBI Taxonomy" id="1203610"/>
    <lineage>
        <taxon>Bacteria</taxon>
        <taxon>Pseudomonadati</taxon>
        <taxon>Bacteroidota</taxon>
        <taxon>Bacteroidia</taxon>
        <taxon>Bacteroidales</taxon>
        <taxon>Tannerellaceae</taxon>
        <taxon>Parabacteroides</taxon>
    </lineage>
</organism>
<protein>
    <submittedName>
        <fullName evidence="1">Uncharacterized protein</fullName>
    </submittedName>
</protein>
<gene>
    <name evidence="1" type="ORF">HMPREF1536_02969</name>
</gene>
<dbReference type="RefSeq" id="WP_147337510.1">
    <property type="nucleotide sequence ID" value="NZ_AUAE01000031.1"/>
</dbReference>
<comment type="caution">
    <text evidence="1">The sequence shown here is derived from an EMBL/GenBank/DDBJ whole genome shotgun (WGS) entry which is preliminary data.</text>
</comment>